<sequence length="152" mass="16399">MAPERPSYGMTKNASTLVVQQIAKDTSSSNMQIVSFHPGAVATEEVARRMGPTDTSDISFDDENLSGHFAVWAASREAEFLHGRFVWAKGDIDEIKAGDIGKKIGKDSNFLKIGIEGLAESMGSPMLSLEELEAVLAKSQGSRKQISSSEHV</sequence>
<proteinExistence type="predicted"/>
<dbReference type="Proteomes" id="UP000076863">
    <property type="component" value="Unassembled WGS sequence"/>
</dbReference>
<dbReference type="OrthoDB" id="1933717at2759"/>
<name>A0A167EVN7_9HYPO</name>
<dbReference type="SUPFAM" id="SSF51735">
    <property type="entry name" value="NAD(P)-binding Rossmann-fold domains"/>
    <property type="match status" value="1"/>
</dbReference>
<evidence type="ECO:0000313" key="1">
    <source>
        <dbReference type="EMBL" id="OAA44454.1"/>
    </source>
</evidence>
<dbReference type="EMBL" id="AZHA01000010">
    <property type="protein sequence ID" value="OAA44454.1"/>
    <property type="molecule type" value="Genomic_DNA"/>
</dbReference>
<organism evidence="1 2">
    <name type="scientific">Beauveria brongniartii RCEF 3172</name>
    <dbReference type="NCBI Taxonomy" id="1081107"/>
    <lineage>
        <taxon>Eukaryota</taxon>
        <taxon>Fungi</taxon>
        <taxon>Dikarya</taxon>
        <taxon>Ascomycota</taxon>
        <taxon>Pezizomycotina</taxon>
        <taxon>Sordariomycetes</taxon>
        <taxon>Hypocreomycetidae</taxon>
        <taxon>Hypocreales</taxon>
        <taxon>Cordycipitaceae</taxon>
        <taxon>Beauveria</taxon>
        <taxon>Beauveria brongniartii</taxon>
    </lineage>
</organism>
<dbReference type="AlphaFoldDB" id="A0A167EVN7"/>
<protein>
    <submittedName>
        <fullName evidence="1">NAD(P)-binding domain protein</fullName>
    </submittedName>
</protein>
<keyword evidence="2" id="KW-1185">Reference proteome</keyword>
<gene>
    <name evidence="1" type="ORF">BBO_03937</name>
</gene>
<dbReference type="Gene3D" id="3.40.50.720">
    <property type="entry name" value="NAD(P)-binding Rossmann-like Domain"/>
    <property type="match status" value="1"/>
</dbReference>
<comment type="caution">
    <text evidence="1">The sequence shown here is derived from an EMBL/GenBank/DDBJ whole genome shotgun (WGS) entry which is preliminary data.</text>
</comment>
<accession>A0A167EVN7</accession>
<dbReference type="InterPro" id="IPR036291">
    <property type="entry name" value="NAD(P)-bd_dom_sf"/>
</dbReference>
<evidence type="ECO:0000313" key="2">
    <source>
        <dbReference type="Proteomes" id="UP000076863"/>
    </source>
</evidence>
<reference evidence="1 2" key="1">
    <citation type="journal article" date="2016" name="Genome Biol. Evol.">
        <title>Divergent and convergent evolution of fungal pathogenicity.</title>
        <authorList>
            <person name="Shang Y."/>
            <person name="Xiao G."/>
            <person name="Zheng P."/>
            <person name="Cen K."/>
            <person name="Zhan S."/>
            <person name="Wang C."/>
        </authorList>
    </citation>
    <scope>NUCLEOTIDE SEQUENCE [LARGE SCALE GENOMIC DNA]</scope>
    <source>
        <strain evidence="1 2">RCEF 3172</strain>
    </source>
</reference>